<proteinExistence type="predicted"/>
<feature type="compositionally biased region" description="Low complexity" evidence="1">
    <location>
        <begin position="179"/>
        <end position="202"/>
    </location>
</feature>
<name>A0ABN9YBX5_9DINO</name>
<evidence type="ECO:0008006" key="4">
    <source>
        <dbReference type="Google" id="ProtNLM"/>
    </source>
</evidence>
<dbReference type="Proteomes" id="UP001189429">
    <property type="component" value="Unassembled WGS sequence"/>
</dbReference>
<accession>A0ABN9YBX5</accession>
<feature type="region of interest" description="Disordered" evidence="1">
    <location>
        <begin position="118"/>
        <end position="202"/>
    </location>
</feature>
<organism evidence="2 3">
    <name type="scientific">Prorocentrum cordatum</name>
    <dbReference type="NCBI Taxonomy" id="2364126"/>
    <lineage>
        <taxon>Eukaryota</taxon>
        <taxon>Sar</taxon>
        <taxon>Alveolata</taxon>
        <taxon>Dinophyceae</taxon>
        <taxon>Prorocentrales</taxon>
        <taxon>Prorocentraceae</taxon>
        <taxon>Prorocentrum</taxon>
    </lineage>
</organism>
<feature type="compositionally biased region" description="Basic residues" evidence="1">
    <location>
        <begin position="122"/>
        <end position="132"/>
    </location>
</feature>
<evidence type="ECO:0000313" key="2">
    <source>
        <dbReference type="EMBL" id="CAK0908837.1"/>
    </source>
</evidence>
<evidence type="ECO:0000256" key="1">
    <source>
        <dbReference type="SAM" id="MobiDB-lite"/>
    </source>
</evidence>
<dbReference type="EMBL" id="CAUYUJ010022083">
    <property type="protein sequence ID" value="CAK0908837.1"/>
    <property type="molecule type" value="Genomic_DNA"/>
</dbReference>
<sequence>MELDQLATNAYGVAAQVADLDSFLLKSFEEGFFPAGEVEVAEETAKANFFACGVKQGDDRVLEELHGNGYRFGMKCAAGKRYKTWLKNRAEEEKEYDEKTDAEQKKYREKWGAYRYGEHVGHRSKVTGRSQKKRQEFEYEEKSRLNEMGETWEHREEEHAPKKRIKHESGSSGSGASGGNQRPPAAAAAGGQPGAEATPGGQ</sequence>
<evidence type="ECO:0000313" key="3">
    <source>
        <dbReference type="Proteomes" id="UP001189429"/>
    </source>
</evidence>
<reference evidence="2" key="1">
    <citation type="submission" date="2023-10" db="EMBL/GenBank/DDBJ databases">
        <authorList>
            <person name="Chen Y."/>
            <person name="Shah S."/>
            <person name="Dougan E. K."/>
            <person name="Thang M."/>
            <person name="Chan C."/>
        </authorList>
    </citation>
    <scope>NUCLEOTIDE SEQUENCE [LARGE SCALE GENOMIC DNA]</scope>
</reference>
<protein>
    <recommendedName>
        <fullName evidence="4">RNA helicase</fullName>
    </recommendedName>
</protein>
<feature type="non-terminal residue" evidence="2">
    <location>
        <position position="202"/>
    </location>
</feature>
<keyword evidence="3" id="KW-1185">Reference proteome</keyword>
<comment type="caution">
    <text evidence="2">The sequence shown here is derived from an EMBL/GenBank/DDBJ whole genome shotgun (WGS) entry which is preliminary data.</text>
</comment>
<feature type="compositionally biased region" description="Basic and acidic residues" evidence="1">
    <location>
        <begin position="133"/>
        <end position="160"/>
    </location>
</feature>
<gene>
    <name evidence="2" type="ORF">PCOR1329_LOCUS83417</name>
</gene>